<accession>A0ABR7XDT1</accession>
<organism evidence="2 3">
    <name type="scientific">Pontibacter aquaedesilientis</name>
    <dbReference type="NCBI Taxonomy" id="2766980"/>
    <lineage>
        <taxon>Bacteria</taxon>
        <taxon>Pseudomonadati</taxon>
        <taxon>Bacteroidota</taxon>
        <taxon>Cytophagia</taxon>
        <taxon>Cytophagales</taxon>
        <taxon>Hymenobacteraceae</taxon>
        <taxon>Pontibacter</taxon>
    </lineage>
</organism>
<dbReference type="Gene3D" id="1.20.144.10">
    <property type="entry name" value="Phosphatidic acid phosphatase type 2/haloperoxidase"/>
    <property type="match status" value="1"/>
</dbReference>
<sequence length="283" mass="30092">MDLLLLVMASVTTQVVYAQLIPAPRVQSVETHSLQSEPIITGRATGVDTIRLKLSPVAKGAAVLVAGAGVWTATFALADEPLQQFTQSHRTTFADQIAYVVQPLGRQGYLMPAAGLAFAGGLAWQDTKLQKAGLVAMASILISSGVTSTLKKQFHRYRPNITTENHIFNGAAQTSSNTSLPSAHTTTAFAVATTVASVYGDENKYVPPIAYGVATLVGLSRINDNAHWATDVMAGALVGYLSAKGTLYLYEVANQKLNIRKHRLQVNPQLGLRSGGVNATLVF</sequence>
<dbReference type="Pfam" id="PF01569">
    <property type="entry name" value="PAP2"/>
    <property type="match status" value="1"/>
</dbReference>
<dbReference type="Proteomes" id="UP000625551">
    <property type="component" value="Unassembled WGS sequence"/>
</dbReference>
<keyword evidence="3" id="KW-1185">Reference proteome</keyword>
<dbReference type="SMART" id="SM00014">
    <property type="entry name" value="acidPPc"/>
    <property type="match status" value="1"/>
</dbReference>
<dbReference type="InterPro" id="IPR000326">
    <property type="entry name" value="PAP2/HPO"/>
</dbReference>
<evidence type="ECO:0000313" key="3">
    <source>
        <dbReference type="Proteomes" id="UP000625551"/>
    </source>
</evidence>
<dbReference type="EMBL" id="JACXAJ010000001">
    <property type="protein sequence ID" value="MBD1396439.1"/>
    <property type="molecule type" value="Genomic_DNA"/>
</dbReference>
<protein>
    <submittedName>
        <fullName evidence="2">Phosphatase PAP2 family protein</fullName>
    </submittedName>
</protein>
<dbReference type="PANTHER" id="PTHR14969:SF13">
    <property type="entry name" value="AT30094P"/>
    <property type="match status" value="1"/>
</dbReference>
<dbReference type="RefSeq" id="WP_191182542.1">
    <property type="nucleotide sequence ID" value="NZ_JACXAJ010000001.1"/>
</dbReference>
<evidence type="ECO:0000259" key="1">
    <source>
        <dbReference type="SMART" id="SM00014"/>
    </source>
</evidence>
<feature type="domain" description="Phosphatidic acid phosphatase type 2/haloperoxidase" evidence="1">
    <location>
        <begin position="132"/>
        <end position="247"/>
    </location>
</feature>
<reference evidence="2 3" key="1">
    <citation type="submission" date="2020-09" db="EMBL/GenBank/DDBJ databases">
        <title>Genome sequencing and assembly of Pontibacter sp.</title>
        <authorList>
            <person name="Chhetri G."/>
        </authorList>
    </citation>
    <scope>NUCLEOTIDE SEQUENCE [LARGE SCALE GENOMIC DNA]</scope>
    <source>
        <strain evidence="2 3">JH31</strain>
    </source>
</reference>
<dbReference type="PANTHER" id="PTHR14969">
    <property type="entry name" value="SPHINGOSINE-1-PHOSPHATE PHOSPHOHYDROLASE"/>
    <property type="match status" value="1"/>
</dbReference>
<proteinExistence type="predicted"/>
<comment type="caution">
    <text evidence="2">The sequence shown here is derived from an EMBL/GenBank/DDBJ whole genome shotgun (WGS) entry which is preliminary data.</text>
</comment>
<evidence type="ECO:0000313" key="2">
    <source>
        <dbReference type="EMBL" id="MBD1396439.1"/>
    </source>
</evidence>
<dbReference type="SUPFAM" id="SSF48317">
    <property type="entry name" value="Acid phosphatase/Vanadium-dependent haloperoxidase"/>
    <property type="match status" value="1"/>
</dbReference>
<gene>
    <name evidence="2" type="ORF">H9Q13_04625</name>
</gene>
<name>A0ABR7XDT1_9BACT</name>
<dbReference type="InterPro" id="IPR036938">
    <property type="entry name" value="PAP2/HPO_sf"/>
</dbReference>